<evidence type="ECO:0000256" key="2">
    <source>
        <dbReference type="ARBA" id="ARBA00022475"/>
    </source>
</evidence>
<dbReference type="Gene3D" id="3.30.565.10">
    <property type="entry name" value="Histidine kinase-like ATPase, C-terminal domain"/>
    <property type="match status" value="1"/>
</dbReference>
<dbReference type="KEGG" id="plen:EIM92_02655"/>
<dbReference type="InterPro" id="IPR010559">
    <property type="entry name" value="Sig_transdc_His_kin_internal"/>
</dbReference>
<dbReference type="GO" id="GO:0005886">
    <property type="term" value="C:plasma membrane"/>
    <property type="evidence" value="ECO:0007669"/>
    <property type="project" value="UniProtKB-SubCell"/>
</dbReference>
<feature type="domain" description="Histidine kinase/HSP90-like ATPase" evidence="7">
    <location>
        <begin position="497"/>
        <end position="600"/>
    </location>
</feature>
<evidence type="ECO:0000259" key="9">
    <source>
        <dbReference type="Pfam" id="PF06580"/>
    </source>
</evidence>
<dbReference type="InterPro" id="IPR003594">
    <property type="entry name" value="HATPase_dom"/>
</dbReference>
<feature type="domain" description="Signal transduction histidine kinase internal region" evidence="9">
    <location>
        <begin position="400"/>
        <end position="478"/>
    </location>
</feature>
<keyword evidence="10" id="KW-0808">Transferase</keyword>
<dbReference type="SUPFAM" id="SSF55874">
    <property type="entry name" value="ATPase domain of HSP90 chaperone/DNA topoisomerase II/histidine kinase"/>
    <property type="match status" value="1"/>
</dbReference>
<dbReference type="GO" id="GO:0000155">
    <property type="term" value="F:phosphorelay sensor kinase activity"/>
    <property type="evidence" value="ECO:0007669"/>
    <property type="project" value="InterPro"/>
</dbReference>
<keyword evidence="11" id="KW-1185">Reference proteome</keyword>
<dbReference type="Pfam" id="PF06580">
    <property type="entry name" value="His_kinase"/>
    <property type="match status" value="1"/>
</dbReference>
<dbReference type="Pfam" id="PF02743">
    <property type="entry name" value="dCache_1"/>
    <property type="match status" value="1"/>
</dbReference>
<keyword evidence="3 6" id="KW-0812">Transmembrane</keyword>
<protein>
    <submittedName>
        <fullName evidence="10">Sensor histidine kinase</fullName>
    </submittedName>
</protein>
<dbReference type="AlphaFoldDB" id="A0A3Q8S3N0"/>
<dbReference type="InterPro" id="IPR036890">
    <property type="entry name" value="HATPase_C_sf"/>
</dbReference>
<keyword evidence="10" id="KW-0418">Kinase</keyword>
<dbReference type="OrthoDB" id="9776552at2"/>
<dbReference type="InterPro" id="IPR033479">
    <property type="entry name" value="dCache_1"/>
</dbReference>
<proteinExistence type="predicted"/>
<name>A0A3Q8S3N0_9BACL</name>
<dbReference type="Pfam" id="PF02518">
    <property type="entry name" value="HATPase_c"/>
    <property type="match status" value="1"/>
</dbReference>
<organism evidence="10 11">
    <name type="scientific">Paenibacillus lentus</name>
    <dbReference type="NCBI Taxonomy" id="1338368"/>
    <lineage>
        <taxon>Bacteria</taxon>
        <taxon>Bacillati</taxon>
        <taxon>Bacillota</taxon>
        <taxon>Bacilli</taxon>
        <taxon>Bacillales</taxon>
        <taxon>Paenibacillaceae</taxon>
        <taxon>Paenibacillus</taxon>
    </lineage>
</organism>
<gene>
    <name evidence="10" type="ORF">EIM92_02655</name>
</gene>
<dbReference type="CDD" id="cd12912">
    <property type="entry name" value="PDC2_MCP_like"/>
    <property type="match status" value="1"/>
</dbReference>
<evidence type="ECO:0000256" key="3">
    <source>
        <dbReference type="ARBA" id="ARBA00022692"/>
    </source>
</evidence>
<dbReference type="Proteomes" id="UP000273145">
    <property type="component" value="Chromosome"/>
</dbReference>
<feature type="transmembrane region" description="Helical" evidence="6">
    <location>
        <begin position="21"/>
        <end position="41"/>
    </location>
</feature>
<keyword evidence="4 6" id="KW-1133">Transmembrane helix</keyword>
<reference evidence="10 11" key="1">
    <citation type="submission" date="2018-11" db="EMBL/GenBank/DDBJ databases">
        <title>Genome sequencing of Paenibacillus lentus DSM25539(T).</title>
        <authorList>
            <person name="Kook J.-K."/>
            <person name="Park S.-N."/>
            <person name="Lim Y.K."/>
        </authorList>
    </citation>
    <scope>NUCLEOTIDE SEQUENCE [LARGE SCALE GENOMIC DNA]</scope>
    <source>
        <strain evidence="10 11">DSM 25539</strain>
    </source>
</reference>
<dbReference type="PANTHER" id="PTHR34220:SF7">
    <property type="entry name" value="SENSOR HISTIDINE KINASE YPDA"/>
    <property type="match status" value="1"/>
</dbReference>
<dbReference type="InterPro" id="IPR050640">
    <property type="entry name" value="Bact_2-comp_sensor_kinase"/>
</dbReference>
<evidence type="ECO:0000256" key="5">
    <source>
        <dbReference type="ARBA" id="ARBA00023136"/>
    </source>
</evidence>
<evidence type="ECO:0000259" key="7">
    <source>
        <dbReference type="Pfam" id="PF02518"/>
    </source>
</evidence>
<feature type="domain" description="Cache" evidence="8">
    <location>
        <begin position="47"/>
        <end position="296"/>
    </location>
</feature>
<comment type="subcellular location">
    <subcellularLocation>
        <location evidence="1">Cell membrane</location>
        <topology evidence="1">Multi-pass membrane protein</topology>
    </subcellularLocation>
</comment>
<dbReference type="Gene3D" id="3.30.450.20">
    <property type="entry name" value="PAS domain"/>
    <property type="match status" value="1"/>
</dbReference>
<evidence type="ECO:0000313" key="10">
    <source>
        <dbReference type="EMBL" id="AZK45237.1"/>
    </source>
</evidence>
<evidence type="ECO:0000256" key="1">
    <source>
        <dbReference type="ARBA" id="ARBA00004651"/>
    </source>
</evidence>
<dbReference type="EMBL" id="CP034248">
    <property type="protein sequence ID" value="AZK45237.1"/>
    <property type="molecule type" value="Genomic_DNA"/>
</dbReference>
<evidence type="ECO:0000256" key="6">
    <source>
        <dbReference type="SAM" id="Phobius"/>
    </source>
</evidence>
<evidence type="ECO:0000256" key="4">
    <source>
        <dbReference type="ARBA" id="ARBA00022989"/>
    </source>
</evidence>
<keyword evidence="5 6" id="KW-0472">Membrane</keyword>
<sequence>MTRMLRFLRKFMFRKTIYRTFLIYYLFGNLLLLVLLGMLSIRDSTRMITEEVIRSSNKVMEQAAQGLSFNLEETKRSLLVLASNQSVGAIMRHAEVPDMAYLLQHERNISEITQSINTYQSLISDVLILGKNGYVNNLNGRSSLWWEYAFGAQPWAQESFQPRQGDYFFSLGIHHQDYYLSSDISRYGRPTLSVAMQVKGFRREVIGSVIANLDLQKVNSMFERNNYQNKGSIFLIDENRRIIVHQNNEEIGQIMDIDGIDEIYEQKSGNFRTPLYGEEHLIIYQPTAVEGWMMISAVPMHEITNQSAPLKSNLARILYLCLILNVLISLAVTFRISRPMQGLLKTLDKIGTDDMLYIRDKNYQYHEINQIGMKFKELMDRIDLLIQQNYLTQIALKEEELKALQAQINPHFLFNTLQLLQTEIVCGNIESSNHIVLSLSHMFRYSMRQSGELVELRTELEHVRNYLYIMNKKYDDRLQVDEYIPDQRVLPCRIPKLLLQPVVENCIRHGFGEDRREGAIRISVTTVKRGLLVAICDSGKGMDEDELKRLRRQLDKPNEKNGNIGLYNINHRIKLNFGQDFGIRVRSTKNAGTCVYLAVPRIE</sequence>
<evidence type="ECO:0000259" key="8">
    <source>
        <dbReference type="Pfam" id="PF02743"/>
    </source>
</evidence>
<accession>A0A3Q8S3N0</accession>
<evidence type="ECO:0000313" key="11">
    <source>
        <dbReference type="Proteomes" id="UP000273145"/>
    </source>
</evidence>
<keyword evidence="2" id="KW-1003">Cell membrane</keyword>
<dbReference type="PANTHER" id="PTHR34220">
    <property type="entry name" value="SENSOR HISTIDINE KINASE YPDA"/>
    <property type="match status" value="1"/>
</dbReference>